<proteinExistence type="predicted"/>
<name>A0A0N5BU21_STREA</name>
<protein>
    <submittedName>
        <fullName evidence="2">C2H2-type domain-containing protein</fullName>
    </submittedName>
</protein>
<dbReference type="Proteomes" id="UP000046392">
    <property type="component" value="Unplaced"/>
</dbReference>
<evidence type="ECO:0000313" key="1">
    <source>
        <dbReference type="Proteomes" id="UP000046392"/>
    </source>
</evidence>
<accession>A0A0N5BU21</accession>
<evidence type="ECO:0000313" key="2">
    <source>
        <dbReference type="WBParaSite" id="SPAL_0000934425.1"/>
    </source>
</evidence>
<keyword evidence="1" id="KW-1185">Reference proteome</keyword>
<sequence>MDFRNYPIVCCNCQSFFRGRSLFRIHTKTINSCCKDVRFFSCRQRLIEEGENTCLFSGNLNSFLKHMYNSHLKKTIDEDKLRHINETMNVSNDTIEGVDISNEPWLDNNLMDYEETEIPSVNVEKELLKIFFEIV</sequence>
<dbReference type="WBParaSite" id="SPAL_0000934425.1">
    <property type="protein sequence ID" value="SPAL_0000934425.1"/>
    <property type="gene ID" value="SPAL_0000934425"/>
</dbReference>
<reference evidence="2" key="1">
    <citation type="submission" date="2017-02" db="UniProtKB">
        <authorList>
            <consortium name="WormBaseParasite"/>
        </authorList>
    </citation>
    <scope>IDENTIFICATION</scope>
</reference>
<organism evidence="1 2">
    <name type="scientific">Strongyloides papillosus</name>
    <name type="common">Intestinal threadworm</name>
    <dbReference type="NCBI Taxonomy" id="174720"/>
    <lineage>
        <taxon>Eukaryota</taxon>
        <taxon>Metazoa</taxon>
        <taxon>Ecdysozoa</taxon>
        <taxon>Nematoda</taxon>
        <taxon>Chromadorea</taxon>
        <taxon>Rhabditida</taxon>
        <taxon>Tylenchina</taxon>
        <taxon>Panagrolaimomorpha</taxon>
        <taxon>Strongyloidoidea</taxon>
        <taxon>Strongyloididae</taxon>
        <taxon>Strongyloides</taxon>
    </lineage>
</organism>
<dbReference type="AlphaFoldDB" id="A0A0N5BU21"/>